<evidence type="ECO:0000313" key="2">
    <source>
        <dbReference type="Proteomes" id="UP000835052"/>
    </source>
</evidence>
<gene>
    <name evidence="1" type="ORF">CAUJ_LOCUS7314</name>
</gene>
<evidence type="ECO:0000313" key="1">
    <source>
        <dbReference type="EMBL" id="CAD6191395.1"/>
    </source>
</evidence>
<keyword evidence="2" id="KW-1185">Reference proteome</keyword>
<dbReference type="EMBL" id="CAJGYM010000020">
    <property type="protein sequence ID" value="CAD6191395.1"/>
    <property type="molecule type" value="Genomic_DNA"/>
</dbReference>
<proteinExistence type="predicted"/>
<reference evidence="1" key="1">
    <citation type="submission" date="2020-10" db="EMBL/GenBank/DDBJ databases">
        <authorList>
            <person name="Kikuchi T."/>
        </authorList>
    </citation>
    <scope>NUCLEOTIDE SEQUENCE</scope>
    <source>
        <strain evidence="1">NKZ352</strain>
    </source>
</reference>
<protein>
    <submittedName>
        <fullName evidence="1">Uncharacterized protein</fullName>
    </submittedName>
</protein>
<organism evidence="1 2">
    <name type="scientific">Caenorhabditis auriculariae</name>
    <dbReference type="NCBI Taxonomy" id="2777116"/>
    <lineage>
        <taxon>Eukaryota</taxon>
        <taxon>Metazoa</taxon>
        <taxon>Ecdysozoa</taxon>
        <taxon>Nematoda</taxon>
        <taxon>Chromadorea</taxon>
        <taxon>Rhabditida</taxon>
        <taxon>Rhabditina</taxon>
        <taxon>Rhabditomorpha</taxon>
        <taxon>Rhabditoidea</taxon>
        <taxon>Rhabditidae</taxon>
        <taxon>Peloderinae</taxon>
        <taxon>Caenorhabditis</taxon>
    </lineage>
</organism>
<comment type="caution">
    <text evidence="1">The sequence shown here is derived from an EMBL/GenBank/DDBJ whole genome shotgun (WGS) entry which is preliminary data.</text>
</comment>
<accession>A0A8S1H7I6</accession>
<name>A0A8S1H7I6_9PELO</name>
<sequence length="142" mass="16182">MKGLVDLGGTRTYDLADTFFFSKIEMFCGFHNQSERFTIVKLRASHHQTEMIDSYMSALKRNHVPTVKASFIGHQLSKVKPSKTQASDEIFSRLKNDLPLLRLILYIRRNGESTVVVATPSEESRISRLGRVPEGKNVLELR</sequence>
<dbReference type="Proteomes" id="UP000835052">
    <property type="component" value="Unassembled WGS sequence"/>
</dbReference>
<dbReference type="AlphaFoldDB" id="A0A8S1H7I6"/>